<dbReference type="Gene3D" id="1.20.1070.10">
    <property type="entry name" value="Rhodopsin 7-helix transmembrane proteins"/>
    <property type="match status" value="1"/>
</dbReference>
<evidence type="ECO:0000313" key="12">
    <source>
        <dbReference type="EMBL" id="CAD7196749.1"/>
    </source>
</evidence>
<evidence type="ECO:0000256" key="6">
    <source>
        <dbReference type="ARBA" id="ARBA00023136"/>
    </source>
</evidence>
<evidence type="ECO:0000259" key="11">
    <source>
        <dbReference type="PROSITE" id="PS50262"/>
    </source>
</evidence>
<keyword evidence="3" id="KW-1003">Cell membrane</keyword>
<gene>
    <name evidence="12" type="ORF">TDIB3V08_LOCUS3080</name>
</gene>
<name>A0A7R8VHL1_TIMDO</name>
<evidence type="ECO:0000256" key="4">
    <source>
        <dbReference type="ARBA" id="ARBA00022692"/>
    </source>
</evidence>
<evidence type="ECO:0000256" key="7">
    <source>
        <dbReference type="ARBA" id="ARBA00023170"/>
    </source>
</evidence>
<dbReference type="SUPFAM" id="SSF81321">
    <property type="entry name" value="Family A G protein-coupled receptor-like"/>
    <property type="match status" value="1"/>
</dbReference>
<keyword evidence="4 8" id="KW-0812">Transmembrane</keyword>
<feature type="transmembrane region" description="Helical" evidence="10">
    <location>
        <begin position="310"/>
        <end position="332"/>
    </location>
</feature>
<dbReference type="GO" id="GO:0005886">
    <property type="term" value="C:plasma membrane"/>
    <property type="evidence" value="ECO:0007669"/>
    <property type="project" value="UniProtKB-SubCell"/>
</dbReference>
<feature type="transmembrane region" description="Helical" evidence="10">
    <location>
        <begin position="179"/>
        <end position="200"/>
    </location>
</feature>
<protein>
    <recommendedName>
        <fullName evidence="11">G-protein coupled receptors family 1 profile domain-containing protein</fullName>
    </recommendedName>
</protein>
<evidence type="ECO:0000256" key="5">
    <source>
        <dbReference type="ARBA" id="ARBA00022989"/>
    </source>
</evidence>
<keyword evidence="7 8" id="KW-0675">Receptor</keyword>
<dbReference type="PROSITE" id="PS00237">
    <property type="entry name" value="G_PROTEIN_RECEP_F1_1"/>
    <property type="match status" value="1"/>
</dbReference>
<feature type="transmembrane region" description="Helical" evidence="10">
    <location>
        <begin position="57"/>
        <end position="85"/>
    </location>
</feature>
<dbReference type="AlphaFoldDB" id="A0A7R8VHL1"/>
<evidence type="ECO:0000256" key="2">
    <source>
        <dbReference type="ARBA" id="ARBA00010663"/>
    </source>
</evidence>
<accession>A0A7R8VHL1</accession>
<comment type="subcellular location">
    <subcellularLocation>
        <location evidence="1">Cell membrane</location>
        <topology evidence="1">Multi-pass membrane protein</topology>
    </subcellularLocation>
</comment>
<proteinExistence type="inferred from homology"/>
<dbReference type="EMBL" id="OA565311">
    <property type="protein sequence ID" value="CAD7196749.1"/>
    <property type="molecule type" value="Genomic_DNA"/>
</dbReference>
<dbReference type="InterPro" id="IPR017452">
    <property type="entry name" value="GPCR_Rhodpsn_7TM"/>
</dbReference>
<evidence type="ECO:0000256" key="3">
    <source>
        <dbReference type="ARBA" id="ARBA00022475"/>
    </source>
</evidence>
<keyword evidence="5 10" id="KW-1133">Transmembrane helix</keyword>
<evidence type="ECO:0000256" key="10">
    <source>
        <dbReference type="SAM" id="Phobius"/>
    </source>
</evidence>
<dbReference type="Pfam" id="PF00001">
    <property type="entry name" value="7tm_1"/>
    <property type="match status" value="1"/>
</dbReference>
<dbReference type="GO" id="GO:0004930">
    <property type="term" value="F:G protein-coupled receptor activity"/>
    <property type="evidence" value="ECO:0007669"/>
    <property type="project" value="UniProtKB-KW"/>
</dbReference>
<feature type="domain" description="G-protein coupled receptors family 1 profile" evidence="11">
    <location>
        <begin position="76"/>
        <end position="330"/>
    </location>
</feature>
<feature type="transmembrane region" description="Helical" evidence="10">
    <location>
        <begin position="276"/>
        <end position="298"/>
    </location>
</feature>
<feature type="transmembrane region" description="Helical" evidence="10">
    <location>
        <begin position="145"/>
        <end position="167"/>
    </location>
</feature>
<dbReference type="PANTHER" id="PTHR24241">
    <property type="entry name" value="NEUROPEPTIDE RECEPTOR-RELATED G-PROTEIN COUPLED RECEPTOR"/>
    <property type="match status" value="1"/>
</dbReference>
<keyword evidence="6 10" id="KW-0472">Membrane</keyword>
<feature type="transmembrane region" description="Helical" evidence="10">
    <location>
        <begin position="215"/>
        <end position="238"/>
    </location>
</feature>
<dbReference type="PROSITE" id="PS50262">
    <property type="entry name" value="G_PROTEIN_RECEP_F1_2"/>
    <property type="match status" value="1"/>
</dbReference>
<dbReference type="CDD" id="cd00637">
    <property type="entry name" value="7tm_classA_rhodopsin-like"/>
    <property type="match status" value="1"/>
</dbReference>
<organism evidence="12">
    <name type="scientific">Timema douglasi</name>
    <name type="common">Walking stick</name>
    <dbReference type="NCBI Taxonomy" id="61478"/>
    <lineage>
        <taxon>Eukaryota</taxon>
        <taxon>Metazoa</taxon>
        <taxon>Ecdysozoa</taxon>
        <taxon>Arthropoda</taxon>
        <taxon>Hexapoda</taxon>
        <taxon>Insecta</taxon>
        <taxon>Pterygota</taxon>
        <taxon>Neoptera</taxon>
        <taxon>Polyneoptera</taxon>
        <taxon>Phasmatodea</taxon>
        <taxon>Timematodea</taxon>
        <taxon>Timematoidea</taxon>
        <taxon>Timematidae</taxon>
        <taxon>Timema</taxon>
    </lineage>
</organism>
<evidence type="ECO:0000256" key="9">
    <source>
        <dbReference type="SAM" id="MobiDB-lite"/>
    </source>
</evidence>
<feature type="transmembrane region" description="Helical" evidence="10">
    <location>
        <begin position="105"/>
        <end position="125"/>
    </location>
</feature>
<comment type="similarity">
    <text evidence="2 8">Belongs to the G-protein coupled receptor 1 family.</text>
</comment>
<evidence type="ECO:0000256" key="8">
    <source>
        <dbReference type="RuleBase" id="RU000688"/>
    </source>
</evidence>
<dbReference type="PANTHER" id="PTHR24241:SF76">
    <property type="entry name" value="NEUROPEPTIDE SIFAMIDE RECEPTOR"/>
    <property type="match status" value="1"/>
</dbReference>
<keyword evidence="8" id="KW-0807">Transducer</keyword>
<evidence type="ECO:0000256" key="1">
    <source>
        <dbReference type="ARBA" id="ARBA00004651"/>
    </source>
</evidence>
<keyword evidence="8" id="KW-0297">G-protein coupled receptor</keyword>
<feature type="region of interest" description="Disordered" evidence="9">
    <location>
        <begin position="1"/>
        <end position="29"/>
    </location>
</feature>
<sequence length="360" mass="40609">MSPHLRRGRVDNNLGKTTPSSPDRDSNLDLPVLSSRAQHDKRVSQLRHRGGCLGGQYLFYLMGAADLLVILLLILGNAFIAYAILHRRRHHNNTSAFTTNVSSRFVLSLSLADVAVGLACIYYQAFNYFCVVAQFLGGYKYACLARFSLMVMSYTASGYSLVAIAIDRYFAVIHALRKANLIIVTVWLSALVVGTSIFYLNQWSPSENCVEPNVIFPLFFVFIPGITHIIVLGIVVVVHFKIHKITVEFEQRQVSQDLAGIGQSSHFVSAKRSARVLVMVVICCAVCWTPLGTLILVRQWLVRRSELVDLMFQLAMTLASFNYIFNTFLFSWKNVAVKCAIFDIVDNFKQWRKRTSSYEL</sequence>
<dbReference type="PRINTS" id="PR00237">
    <property type="entry name" value="GPCRRHODOPSN"/>
</dbReference>
<reference evidence="12" key="1">
    <citation type="submission" date="2020-11" db="EMBL/GenBank/DDBJ databases">
        <authorList>
            <person name="Tran Van P."/>
        </authorList>
    </citation>
    <scope>NUCLEOTIDE SEQUENCE</scope>
</reference>
<dbReference type="GO" id="GO:0042277">
    <property type="term" value="F:peptide binding"/>
    <property type="evidence" value="ECO:0007669"/>
    <property type="project" value="TreeGrafter"/>
</dbReference>
<dbReference type="GO" id="GO:0032870">
    <property type="term" value="P:cellular response to hormone stimulus"/>
    <property type="evidence" value="ECO:0007669"/>
    <property type="project" value="TreeGrafter"/>
</dbReference>
<dbReference type="InterPro" id="IPR000276">
    <property type="entry name" value="GPCR_Rhodpsn"/>
</dbReference>